<dbReference type="Proteomes" id="UP000319825">
    <property type="component" value="Unassembled WGS sequence"/>
</dbReference>
<reference evidence="7 8" key="1">
    <citation type="submission" date="2019-07" db="EMBL/GenBank/DDBJ databases">
        <title>R&amp;d 2014.</title>
        <authorList>
            <person name="Klenk H.-P."/>
        </authorList>
    </citation>
    <scope>NUCLEOTIDE SEQUENCE [LARGE SCALE GENOMIC DNA]</scope>
    <source>
        <strain evidence="7 8">DSM 43868</strain>
    </source>
</reference>
<dbReference type="AlphaFoldDB" id="A0A562IEW4"/>
<evidence type="ECO:0000256" key="1">
    <source>
        <dbReference type="ARBA" id="ARBA00003408"/>
    </source>
</evidence>
<evidence type="ECO:0000313" key="8">
    <source>
        <dbReference type="Proteomes" id="UP000319825"/>
    </source>
</evidence>
<keyword evidence="6" id="KW-0472">Membrane</keyword>
<dbReference type="GO" id="GO:0042910">
    <property type="term" value="F:xenobiotic transmembrane transporter activity"/>
    <property type="evidence" value="ECO:0007669"/>
    <property type="project" value="InterPro"/>
</dbReference>
<dbReference type="GO" id="GO:0005886">
    <property type="term" value="C:plasma membrane"/>
    <property type="evidence" value="ECO:0007669"/>
    <property type="project" value="TreeGrafter"/>
</dbReference>
<dbReference type="InterPro" id="IPR002528">
    <property type="entry name" value="MATE_fam"/>
</dbReference>
<evidence type="ECO:0000256" key="2">
    <source>
        <dbReference type="ARBA" id="ARBA00010199"/>
    </source>
</evidence>
<evidence type="ECO:0000256" key="4">
    <source>
        <dbReference type="ARBA" id="ARBA00022448"/>
    </source>
</evidence>
<name>A0A562IEW4_MICOL</name>
<evidence type="ECO:0000313" key="7">
    <source>
        <dbReference type="EMBL" id="TWH69537.1"/>
    </source>
</evidence>
<evidence type="ECO:0000256" key="6">
    <source>
        <dbReference type="SAM" id="Phobius"/>
    </source>
</evidence>
<evidence type="ECO:0000256" key="3">
    <source>
        <dbReference type="ARBA" id="ARBA00020268"/>
    </source>
</evidence>
<organism evidence="7 8">
    <name type="scientific">Micromonospora olivasterospora</name>
    <dbReference type="NCBI Taxonomy" id="1880"/>
    <lineage>
        <taxon>Bacteria</taxon>
        <taxon>Bacillati</taxon>
        <taxon>Actinomycetota</taxon>
        <taxon>Actinomycetes</taxon>
        <taxon>Micromonosporales</taxon>
        <taxon>Micromonosporaceae</taxon>
        <taxon>Micromonospora</taxon>
    </lineage>
</organism>
<comment type="caution">
    <text evidence="7">The sequence shown here is derived from an EMBL/GenBank/DDBJ whole genome shotgun (WGS) entry which is preliminary data.</text>
</comment>
<sequence length="146" mass="14157">MSQSTLAQPTVAPPRRIAALALPALVVLAAEPLYVLVDTAVVGHLGRVPLAALAVGGTVLTLTAWLGGVLAYGITGRAARRFGSGDRAAAVAEGVQASWLAFGVGVLAAIGTQVAAGPLAGTLGGSGEVAGAAAQWLRVAALGVAG</sequence>
<feature type="transmembrane region" description="Helical" evidence="6">
    <location>
        <begin position="53"/>
        <end position="74"/>
    </location>
</feature>
<comment type="function">
    <text evidence="1">Multidrug efflux pump.</text>
</comment>
<gene>
    <name evidence="7" type="ORF">JD77_04547</name>
</gene>
<keyword evidence="4" id="KW-0813">Transport</keyword>
<protein>
    <recommendedName>
        <fullName evidence="3">Probable multidrug resistance protein NorM</fullName>
    </recommendedName>
    <alternativeName>
        <fullName evidence="5">Multidrug-efflux transporter</fullName>
    </alternativeName>
</protein>
<dbReference type="InterPro" id="IPR050222">
    <property type="entry name" value="MATE_MdtK"/>
</dbReference>
<dbReference type="Pfam" id="PF01554">
    <property type="entry name" value="MatE"/>
    <property type="match status" value="1"/>
</dbReference>
<keyword evidence="6" id="KW-0812">Transmembrane</keyword>
<keyword evidence="8" id="KW-1185">Reference proteome</keyword>
<evidence type="ECO:0000256" key="5">
    <source>
        <dbReference type="ARBA" id="ARBA00031636"/>
    </source>
</evidence>
<dbReference type="EMBL" id="VLKE01000001">
    <property type="protein sequence ID" value="TWH69537.1"/>
    <property type="molecule type" value="Genomic_DNA"/>
</dbReference>
<dbReference type="GO" id="GO:0015297">
    <property type="term" value="F:antiporter activity"/>
    <property type="evidence" value="ECO:0007669"/>
    <property type="project" value="InterPro"/>
</dbReference>
<dbReference type="PANTHER" id="PTHR43298">
    <property type="entry name" value="MULTIDRUG RESISTANCE PROTEIN NORM-RELATED"/>
    <property type="match status" value="1"/>
</dbReference>
<dbReference type="PANTHER" id="PTHR43298:SF2">
    <property type="entry name" value="FMN_FAD EXPORTER YEEO-RELATED"/>
    <property type="match status" value="1"/>
</dbReference>
<proteinExistence type="inferred from homology"/>
<accession>A0A562IEW4</accession>
<comment type="similarity">
    <text evidence="2">Belongs to the multi antimicrobial extrusion (MATE) (TC 2.A.66.1) family.</text>
</comment>
<keyword evidence="6" id="KW-1133">Transmembrane helix</keyword>